<reference evidence="2" key="1">
    <citation type="submission" date="2020-04" db="EMBL/GenBank/DDBJ databases">
        <authorList>
            <person name="Alioto T."/>
            <person name="Alioto T."/>
            <person name="Gomez Garrido J."/>
        </authorList>
    </citation>
    <scope>NUCLEOTIDE SEQUENCE</scope>
    <source>
        <strain evidence="2">A484AB</strain>
    </source>
</reference>
<name>A0A6S7J065_PARCT</name>
<evidence type="ECO:0000256" key="1">
    <source>
        <dbReference type="SAM" id="MobiDB-lite"/>
    </source>
</evidence>
<dbReference type="PANTHER" id="PTHR47331">
    <property type="entry name" value="PHD-TYPE DOMAIN-CONTAINING PROTEIN"/>
    <property type="match status" value="1"/>
</dbReference>
<dbReference type="Pfam" id="PF05380">
    <property type="entry name" value="Peptidase_A17"/>
    <property type="match status" value="1"/>
</dbReference>
<dbReference type="AlphaFoldDB" id="A0A6S7J065"/>
<protein>
    <submittedName>
        <fullName evidence="2">Uncharacterized protein</fullName>
    </submittedName>
</protein>
<feature type="compositionally biased region" description="Basic and acidic residues" evidence="1">
    <location>
        <begin position="67"/>
        <end position="82"/>
    </location>
</feature>
<dbReference type="InterPro" id="IPR008042">
    <property type="entry name" value="Retrotrans_Pao"/>
</dbReference>
<dbReference type="EMBL" id="CACRXK020012472">
    <property type="protein sequence ID" value="CAB4023383.1"/>
    <property type="molecule type" value="Genomic_DNA"/>
</dbReference>
<accession>A0A6S7J065</accession>
<dbReference type="Proteomes" id="UP001152795">
    <property type="component" value="Unassembled WGS sequence"/>
</dbReference>
<evidence type="ECO:0000313" key="3">
    <source>
        <dbReference type="Proteomes" id="UP001152795"/>
    </source>
</evidence>
<dbReference type="OrthoDB" id="10071960at2759"/>
<sequence length="222" mass="24987">MERISSLKVLDDDQENHKMISKLPSLAAVRWGRLKADIASDPVNVRKISKDDDSKVTKKSRNTLLTKSKDDDPNDHETTKDEGPAVNSCILCKGAHKLNSCQEFCKKDVKERKEFTKSQGLCFGCLKQGHVSKYCTKRKTCDTFYVSFDASASGYGQCSYIHLVNVHKEVHCELVMAKSCVSPLKTITIPCLKLTAALVSVRVSTMLHKIREKQRKPSRRIL</sequence>
<dbReference type="PANTHER" id="PTHR47331:SF5">
    <property type="entry name" value="RIBONUCLEASE H"/>
    <property type="match status" value="1"/>
</dbReference>
<gene>
    <name evidence="2" type="ORF">PACLA_8A026492</name>
</gene>
<comment type="caution">
    <text evidence="2">The sequence shown here is derived from an EMBL/GenBank/DDBJ whole genome shotgun (WGS) entry which is preliminary data.</text>
</comment>
<feature type="region of interest" description="Disordered" evidence="1">
    <location>
        <begin position="48"/>
        <end position="82"/>
    </location>
</feature>
<keyword evidence="3" id="KW-1185">Reference proteome</keyword>
<proteinExistence type="predicted"/>
<organism evidence="2 3">
    <name type="scientific">Paramuricea clavata</name>
    <name type="common">Red gorgonian</name>
    <name type="synonym">Violescent sea-whip</name>
    <dbReference type="NCBI Taxonomy" id="317549"/>
    <lineage>
        <taxon>Eukaryota</taxon>
        <taxon>Metazoa</taxon>
        <taxon>Cnidaria</taxon>
        <taxon>Anthozoa</taxon>
        <taxon>Octocorallia</taxon>
        <taxon>Malacalcyonacea</taxon>
        <taxon>Plexauridae</taxon>
        <taxon>Paramuricea</taxon>
    </lineage>
</organism>
<evidence type="ECO:0000313" key="2">
    <source>
        <dbReference type="EMBL" id="CAB4023383.1"/>
    </source>
</evidence>